<comment type="caution">
    <text evidence="1">The sequence shown here is derived from an EMBL/GenBank/DDBJ whole genome shotgun (WGS) entry which is preliminary data.</text>
</comment>
<accession>A0AAW2EVN4</accession>
<dbReference type="AlphaFoldDB" id="A0AAW2EVN4"/>
<sequence length="441" mass="52736">MADQDLFESTLKKSISKNFNENEFVMLFKDLFQTKSQNKFPNDFDTWTVKHQCGWLIDNIAEFFPNTPQSLLHLIPGSYCQLKYNDRSLEELPDWMDVDKYRKGQKFWLKNYIAIILSKVIGLTCIFSFDEELRPVTFGEHAHTPYLAFKKYMSTIKRMSNWYEGDPWIKGTDAYKDMRVTRSMHMQIRQKLCGMSHEQIAAKCTLANPWNPDREMLLKDFSAACPPEKHGQRPQKISQKSSYKPKGINNGDFAMTQFCFIVLPVLYPKNIGIHDATDEDLEAFCHMWKCYGYFLGIDDEYNFCRGTFDEIKQRAYDIHHYWIRQNFKEITPEWEHMSRCLILCLNYFPWMYMPYKVGILLLTNILNIDMPHLYTSLNYTEWITYKFYKFMFYGMKFSWIKMTINKIVRYIFHQAYDFGEKEFEIIRKKSNKLLPDFSLSH</sequence>
<dbReference type="EMBL" id="JADYXP020000018">
    <property type="protein sequence ID" value="KAL0106514.1"/>
    <property type="molecule type" value="Genomic_DNA"/>
</dbReference>
<name>A0AAW2EVN4_9HYME</name>
<dbReference type="Proteomes" id="UP001430953">
    <property type="component" value="Unassembled WGS sequence"/>
</dbReference>
<proteinExistence type="predicted"/>
<organism evidence="1 2">
    <name type="scientific">Cardiocondyla obscurior</name>
    <dbReference type="NCBI Taxonomy" id="286306"/>
    <lineage>
        <taxon>Eukaryota</taxon>
        <taxon>Metazoa</taxon>
        <taxon>Ecdysozoa</taxon>
        <taxon>Arthropoda</taxon>
        <taxon>Hexapoda</taxon>
        <taxon>Insecta</taxon>
        <taxon>Pterygota</taxon>
        <taxon>Neoptera</taxon>
        <taxon>Endopterygota</taxon>
        <taxon>Hymenoptera</taxon>
        <taxon>Apocrita</taxon>
        <taxon>Aculeata</taxon>
        <taxon>Formicoidea</taxon>
        <taxon>Formicidae</taxon>
        <taxon>Myrmicinae</taxon>
        <taxon>Cardiocondyla</taxon>
    </lineage>
</organism>
<dbReference type="PANTHER" id="PTHR37159:SF1">
    <property type="entry name" value="GH11867P"/>
    <property type="match status" value="1"/>
</dbReference>
<evidence type="ECO:0000313" key="2">
    <source>
        <dbReference type="Proteomes" id="UP001430953"/>
    </source>
</evidence>
<protein>
    <recommendedName>
        <fullName evidence="3">ER-bound oxygenase mpaB/mpaB'/Rubber oxygenase catalytic domain-containing protein</fullName>
    </recommendedName>
</protein>
<evidence type="ECO:0000313" key="1">
    <source>
        <dbReference type="EMBL" id="KAL0106514.1"/>
    </source>
</evidence>
<gene>
    <name evidence="1" type="ORF">PUN28_016308</name>
</gene>
<keyword evidence="2" id="KW-1185">Reference proteome</keyword>
<reference evidence="1 2" key="1">
    <citation type="submission" date="2023-03" db="EMBL/GenBank/DDBJ databases">
        <title>High recombination rates correlate with genetic variation in Cardiocondyla obscurior ants.</title>
        <authorList>
            <person name="Errbii M."/>
        </authorList>
    </citation>
    <scope>NUCLEOTIDE SEQUENCE [LARGE SCALE GENOMIC DNA]</scope>
    <source>
        <strain evidence="1">Alpha-2009</strain>
        <tissue evidence="1">Whole body</tissue>
    </source>
</reference>
<dbReference type="PANTHER" id="PTHR37159">
    <property type="entry name" value="GH11867P"/>
    <property type="match status" value="1"/>
</dbReference>
<evidence type="ECO:0008006" key="3">
    <source>
        <dbReference type="Google" id="ProtNLM"/>
    </source>
</evidence>